<organism evidence="3 4">
    <name type="scientific">Rhizophlyctis rosea</name>
    <dbReference type="NCBI Taxonomy" id="64517"/>
    <lineage>
        <taxon>Eukaryota</taxon>
        <taxon>Fungi</taxon>
        <taxon>Fungi incertae sedis</taxon>
        <taxon>Chytridiomycota</taxon>
        <taxon>Chytridiomycota incertae sedis</taxon>
        <taxon>Chytridiomycetes</taxon>
        <taxon>Rhizophlyctidales</taxon>
        <taxon>Rhizophlyctidaceae</taxon>
        <taxon>Rhizophlyctis</taxon>
    </lineage>
</organism>
<dbReference type="AlphaFoldDB" id="A0AAD5SB97"/>
<comment type="caution">
    <text evidence="3">The sequence shown here is derived from an EMBL/GenBank/DDBJ whole genome shotgun (WGS) entry which is preliminary data.</text>
</comment>
<feature type="transmembrane region" description="Helical" evidence="2">
    <location>
        <begin position="89"/>
        <end position="117"/>
    </location>
</feature>
<keyword evidence="2" id="KW-0472">Membrane</keyword>
<name>A0AAD5SB97_9FUNG</name>
<feature type="transmembrane region" description="Helical" evidence="2">
    <location>
        <begin position="123"/>
        <end position="145"/>
    </location>
</feature>
<feature type="transmembrane region" description="Helical" evidence="2">
    <location>
        <begin position="18"/>
        <end position="39"/>
    </location>
</feature>
<reference evidence="3" key="1">
    <citation type="submission" date="2020-05" db="EMBL/GenBank/DDBJ databases">
        <title>Phylogenomic resolution of chytrid fungi.</title>
        <authorList>
            <person name="Stajich J.E."/>
            <person name="Amses K."/>
            <person name="Simmons R."/>
            <person name="Seto K."/>
            <person name="Myers J."/>
            <person name="Bonds A."/>
            <person name="Quandt C.A."/>
            <person name="Barry K."/>
            <person name="Liu P."/>
            <person name="Grigoriev I."/>
            <person name="Longcore J.E."/>
            <person name="James T.Y."/>
        </authorList>
    </citation>
    <scope>NUCLEOTIDE SEQUENCE</scope>
    <source>
        <strain evidence="3">JEL0318</strain>
    </source>
</reference>
<keyword evidence="2" id="KW-0812">Transmembrane</keyword>
<feature type="region of interest" description="Disordered" evidence="1">
    <location>
        <begin position="153"/>
        <end position="214"/>
    </location>
</feature>
<feature type="transmembrane region" description="Helical" evidence="2">
    <location>
        <begin position="45"/>
        <end position="68"/>
    </location>
</feature>
<evidence type="ECO:0000313" key="3">
    <source>
        <dbReference type="EMBL" id="KAJ3051287.1"/>
    </source>
</evidence>
<evidence type="ECO:0008006" key="5">
    <source>
        <dbReference type="Google" id="ProtNLM"/>
    </source>
</evidence>
<feature type="compositionally biased region" description="Polar residues" evidence="1">
    <location>
        <begin position="205"/>
        <end position="214"/>
    </location>
</feature>
<dbReference type="EMBL" id="JADGJD010000412">
    <property type="protein sequence ID" value="KAJ3051287.1"/>
    <property type="molecule type" value="Genomic_DNA"/>
</dbReference>
<keyword evidence="2" id="KW-1133">Transmembrane helix</keyword>
<protein>
    <recommendedName>
        <fullName evidence="5">MARVEL domain-containing protein</fullName>
    </recommendedName>
</protein>
<gene>
    <name evidence="3" type="ORF">HK097_007732</name>
</gene>
<sequence length="214" mass="22478">MATNPRERLIFGPVSLHLLLRILQLLFALCYSISLGAGWGFGGWWAFVGVTTIIASIIDIIIAFVAVVKAQFQGIPSHITLISEAVFDALYTLFWLICACWIASVAGSCSAGNWWWWGRNACGSLGGGAAFASSFYSVSAAIIVLRNGSPNQSSAEQAYPPPNAYPSPQAYPTGGFAPPAPQPAHNMGGQGGFAPPAPQPIGGNPWSQQGPGQV</sequence>
<evidence type="ECO:0000256" key="2">
    <source>
        <dbReference type="SAM" id="Phobius"/>
    </source>
</evidence>
<dbReference type="Proteomes" id="UP001212841">
    <property type="component" value="Unassembled WGS sequence"/>
</dbReference>
<proteinExistence type="predicted"/>
<keyword evidence="4" id="KW-1185">Reference proteome</keyword>
<evidence type="ECO:0000313" key="4">
    <source>
        <dbReference type="Proteomes" id="UP001212841"/>
    </source>
</evidence>
<evidence type="ECO:0000256" key="1">
    <source>
        <dbReference type="SAM" id="MobiDB-lite"/>
    </source>
</evidence>
<accession>A0AAD5SB97</accession>